<feature type="transmembrane region" description="Helical" evidence="1">
    <location>
        <begin position="177"/>
        <end position="197"/>
    </location>
</feature>
<name>A0A7S2XNS9_9STRA</name>
<evidence type="ECO:0000313" key="2">
    <source>
        <dbReference type="EMBL" id="CAD9818723.1"/>
    </source>
</evidence>
<dbReference type="EMBL" id="HBHQ01015804">
    <property type="protein sequence ID" value="CAD9818723.1"/>
    <property type="molecule type" value="Transcribed_RNA"/>
</dbReference>
<keyword evidence="1" id="KW-0812">Transmembrane</keyword>
<organism evidence="2">
    <name type="scientific">Attheya septentrionalis</name>
    <dbReference type="NCBI Taxonomy" id="420275"/>
    <lineage>
        <taxon>Eukaryota</taxon>
        <taxon>Sar</taxon>
        <taxon>Stramenopiles</taxon>
        <taxon>Ochrophyta</taxon>
        <taxon>Bacillariophyta</taxon>
        <taxon>Coscinodiscophyceae</taxon>
        <taxon>Chaetocerotophycidae</taxon>
        <taxon>Chaetocerotales</taxon>
        <taxon>Attheyaceae</taxon>
        <taxon>Attheya</taxon>
    </lineage>
</organism>
<sequence length="303" mass="33414">MFSSVNPFSVIFADKLESDDREPVFTFDVSGSSYGILVPNMFFWIQLLTIMALQGLVLAAFSTLTYRLIVKQRGMSTCYLFGFGFVIPMCLLLPRHLIAAFDIRNKVLKFMMSGILPTTTMFHCSEAMYGFCPPFVEASPASYAIYSASAMELKYDPKTGKPMKATTKEKLQRIGKFGIYVVVLGGYLSVVAPFNYMPFEGPGADVSGFMKLFSAGQLLNNLAAGVVFQLYLTTCCEGLLAATCALGGVQANEVMHNPIFTSNSPSDFWGRKWNSVVHGVLKVTFFIQPKIDLLEKTSNQLVA</sequence>
<protein>
    <submittedName>
        <fullName evidence="2">Uncharacterized protein</fullName>
    </submittedName>
</protein>
<dbReference type="AlphaFoldDB" id="A0A7S2XNS9"/>
<accession>A0A7S2XNS9</accession>
<feature type="transmembrane region" description="Helical" evidence="1">
    <location>
        <begin position="41"/>
        <end position="66"/>
    </location>
</feature>
<feature type="transmembrane region" description="Helical" evidence="1">
    <location>
        <begin position="78"/>
        <end position="101"/>
    </location>
</feature>
<proteinExistence type="predicted"/>
<evidence type="ECO:0000256" key="1">
    <source>
        <dbReference type="SAM" id="Phobius"/>
    </source>
</evidence>
<gene>
    <name evidence="2" type="ORF">ASEP1449_LOCUS10555</name>
</gene>
<reference evidence="2" key="1">
    <citation type="submission" date="2021-01" db="EMBL/GenBank/DDBJ databases">
        <authorList>
            <person name="Corre E."/>
            <person name="Pelletier E."/>
            <person name="Niang G."/>
            <person name="Scheremetjew M."/>
            <person name="Finn R."/>
            <person name="Kale V."/>
            <person name="Holt S."/>
            <person name="Cochrane G."/>
            <person name="Meng A."/>
            <person name="Brown T."/>
            <person name="Cohen L."/>
        </authorList>
    </citation>
    <scope>NUCLEOTIDE SEQUENCE</scope>
    <source>
        <strain evidence="2">CCMP2084</strain>
    </source>
</reference>
<keyword evidence="1" id="KW-0472">Membrane</keyword>
<keyword evidence="1" id="KW-1133">Transmembrane helix</keyword>